<feature type="domain" description="Putative restriction endonuclease" evidence="1">
    <location>
        <begin position="17"/>
        <end position="187"/>
    </location>
</feature>
<keyword evidence="2" id="KW-0540">Nuclease</keyword>
<dbReference type="CDD" id="cd06260">
    <property type="entry name" value="DUF820-like"/>
    <property type="match status" value="1"/>
</dbReference>
<evidence type="ECO:0000313" key="3">
    <source>
        <dbReference type="Proteomes" id="UP001576780"/>
    </source>
</evidence>
<dbReference type="EMBL" id="JBHFNT010000202">
    <property type="protein sequence ID" value="MFB2837259.1"/>
    <property type="molecule type" value="Genomic_DNA"/>
</dbReference>
<dbReference type="SUPFAM" id="SSF52980">
    <property type="entry name" value="Restriction endonuclease-like"/>
    <property type="match status" value="1"/>
</dbReference>
<accession>A0ABV4WQ99</accession>
<dbReference type="InterPro" id="IPR008538">
    <property type="entry name" value="Uma2"/>
</dbReference>
<reference evidence="2 3" key="1">
    <citation type="submission" date="2024-09" db="EMBL/GenBank/DDBJ databases">
        <title>Floridaenema gen nov. (Aerosakkonemataceae, Aerosakkonematales ord. nov., Cyanobacteria) from benthic tropical and subtropical fresh waters, with the description of four new species.</title>
        <authorList>
            <person name="Moretto J.A."/>
            <person name="Berthold D.E."/>
            <person name="Lefler F.W."/>
            <person name="Huang I.-S."/>
            <person name="Laughinghouse H. IV."/>
        </authorList>
    </citation>
    <scope>NUCLEOTIDE SEQUENCE [LARGE SCALE GENOMIC DNA]</scope>
    <source>
        <strain evidence="2 3">BLCC-F167</strain>
    </source>
</reference>
<gene>
    <name evidence="2" type="ORF">ACE1CA_22255</name>
</gene>
<dbReference type="Pfam" id="PF05685">
    <property type="entry name" value="Uma2"/>
    <property type="match status" value="1"/>
</dbReference>
<dbReference type="Proteomes" id="UP001576780">
    <property type="component" value="Unassembled WGS sequence"/>
</dbReference>
<dbReference type="RefSeq" id="WP_413279612.1">
    <property type="nucleotide sequence ID" value="NZ_JBHFNT010000202.1"/>
</dbReference>
<keyword evidence="2" id="KW-0378">Hydrolase</keyword>
<proteinExistence type="predicted"/>
<comment type="caution">
    <text evidence="2">The sequence shown here is derived from an EMBL/GenBank/DDBJ whole genome shotgun (WGS) entry which is preliminary data.</text>
</comment>
<keyword evidence="2" id="KW-0255">Endonuclease</keyword>
<protein>
    <submittedName>
        <fullName evidence="2">Uma2 family endonuclease</fullName>
    </submittedName>
</protein>
<dbReference type="InterPro" id="IPR011335">
    <property type="entry name" value="Restrct_endonuc-II-like"/>
</dbReference>
<keyword evidence="3" id="KW-1185">Reference proteome</keyword>
<dbReference type="Gene3D" id="3.90.1570.10">
    <property type="entry name" value="tt1808, chain A"/>
    <property type="match status" value="1"/>
</dbReference>
<name>A0ABV4WQ99_9CYAN</name>
<organism evidence="2 3">
    <name type="scientific">Floridaenema evergladense BLCC-F167</name>
    <dbReference type="NCBI Taxonomy" id="3153639"/>
    <lineage>
        <taxon>Bacteria</taxon>
        <taxon>Bacillati</taxon>
        <taxon>Cyanobacteriota</taxon>
        <taxon>Cyanophyceae</taxon>
        <taxon>Oscillatoriophycideae</taxon>
        <taxon>Aerosakkonematales</taxon>
        <taxon>Aerosakkonemataceae</taxon>
        <taxon>Floridanema</taxon>
        <taxon>Floridanema evergladense</taxon>
    </lineage>
</organism>
<sequence length="193" mass="21976">MSTVSLNISNIVKLTDEKFAELADANRDLRLELTAKGELIIMPPTGGETGDRNFEIDGQLWLWNRQTRLGKAFDSSTGFRLPNGATRSPDVSWIRIEKWSTLSAEQRKKFLPICPDFVVELVSETDDLAQVRQKMQEYLENGLLLGWLINPKNRTVEVFRANREMERLEGVLSLSGEDVLPGFVLNLQPIWEN</sequence>
<dbReference type="InterPro" id="IPR012296">
    <property type="entry name" value="Nuclease_put_TT1808"/>
</dbReference>
<evidence type="ECO:0000313" key="2">
    <source>
        <dbReference type="EMBL" id="MFB2837259.1"/>
    </source>
</evidence>
<dbReference type="PANTHER" id="PTHR34107">
    <property type="entry name" value="SLL0198 PROTEIN-RELATED"/>
    <property type="match status" value="1"/>
</dbReference>
<dbReference type="GO" id="GO:0004519">
    <property type="term" value="F:endonuclease activity"/>
    <property type="evidence" value="ECO:0007669"/>
    <property type="project" value="UniProtKB-KW"/>
</dbReference>
<evidence type="ECO:0000259" key="1">
    <source>
        <dbReference type="Pfam" id="PF05685"/>
    </source>
</evidence>
<dbReference type="PANTHER" id="PTHR34107:SF7">
    <property type="entry name" value="SLR2092 PROTEIN"/>
    <property type="match status" value="1"/>
</dbReference>